<dbReference type="InterPro" id="IPR024042">
    <property type="entry name" value="TM1646-like_dom_sf"/>
</dbReference>
<dbReference type="SUPFAM" id="SSF158397">
    <property type="entry name" value="TM1646-like"/>
    <property type="match status" value="1"/>
</dbReference>
<name>A0A1H3C947_9FIRM</name>
<dbReference type="Proteomes" id="UP000198828">
    <property type="component" value="Unassembled WGS sequence"/>
</dbReference>
<dbReference type="InterPro" id="IPR005585">
    <property type="entry name" value="DUF327"/>
</dbReference>
<organism evidence="1 2">
    <name type="scientific">Tepidimicrobium xylanilyticum</name>
    <dbReference type="NCBI Taxonomy" id="1123352"/>
    <lineage>
        <taxon>Bacteria</taxon>
        <taxon>Bacillati</taxon>
        <taxon>Bacillota</taxon>
        <taxon>Tissierellia</taxon>
        <taxon>Tissierellales</taxon>
        <taxon>Tepidimicrobiaceae</taxon>
        <taxon>Tepidimicrobium</taxon>
    </lineage>
</organism>
<sequence length="148" mass="17756">MVRIEKVGVDNLQPVDNIKSANRKQVSETFKNKLMEIEQERIREQLRILYDKIEIQSEKLRDKLFIEDLIEYKKLVKEFLDVTVNNSHVFYKENSLDRRGRHRVYSLVKKVDNELDELTKDFLNIEENRIKILKRLEDIKGLLLDILA</sequence>
<evidence type="ECO:0008006" key="3">
    <source>
        <dbReference type="Google" id="ProtNLM"/>
    </source>
</evidence>
<evidence type="ECO:0000313" key="1">
    <source>
        <dbReference type="EMBL" id="SDX50605.1"/>
    </source>
</evidence>
<dbReference type="Gene3D" id="1.20.120.490">
    <property type="entry name" value="Hypothetical protein TM1646-like domain"/>
    <property type="match status" value="1"/>
</dbReference>
<dbReference type="Pfam" id="PF03885">
    <property type="entry name" value="DUF327"/>
    <property type="match status" value="1"/>
</dbReference>
<evidence type="ECO:0000313" key="2">
    <source>
        <dbReference type="Proteomes" id="UP000198828"/>
    </source>
</evidence>
<gene>
    <name evidence="1" type="ORF">SAMN05660923_02422</name>
</gene>
<dbReference type="AlphaFoldDB" id="A0A1H3C947"/>
<dbReference type="OrthoDB" id="1680946at2"/>
<dbReference type="RefSeq" id="WP_093754050.1">
    <property type="nucleotide sequence ID" value="NZ_BSYN01000016.1"/>
</dbReference>
<keyword evidence="2" id="KW-1185">Reference proteome</keyword>
<reference evidence="1 2" key="1">
    <citation type="submission" date="2016-10" db="EMBL/GenBank/DDBJ databases">
        <authorList>
            <person name="de Groot N.N."/>
        </authorList>
    </citation>
    <scope>NUCLEOTIDE SEQUENCE [LARGE SCALE GENOMIC DNA]</scope>
    <source>
        <strain evidence="1 2">DSM 23310</strain>
    </source>
</reference>
<accession>A0A1H3C947</accession>
<proteinExistence type="predicted"/>
<dbReference type="EMBL" id="FNNG01000012">
    <property type="protein sequence ID" value="SDX50605.1"/>
    <property type="molecule type" value="Genomic_DNA"/>
</dbReference>
<protein>
    <recommendedName>
        <fullName evidence="3">DUF327 domain-containing protein</fullName>
    </recommendedName>
</protein>